<evidence type="ECO:0000313" key="3">
    <source>
        <dbReference type="Proteomes" id="UP000326546"/>
    </source>
</evidence>
<dbReference type="KEGG" id="serw:FY030_01705"/>
<reference evidence="2 3" key="1">
    <citation type="submission" date="2019-09" db="EMBL/GenBank/DDBJ databases">
        <title>Serinicoccus pratensis sp. nov., isolated from meadow soil.</title>
        <authorList>
            <person name="Zhang W."/>
        </authorList>
    </citation>
    <scope>NUCLEOTIDE SEQUENCE [LARGE SCALE GENOMIC DNA]</scope>
    <source>
        <strain evidence="2 3">W204</strain>
    </source>
</reference>
<sequence length="507" mass="53216">MTTVTENPGGDLAESRGKKPWLLIGGGVAAAVLITGGAYAATMLGGGGDRPASVLPGGAAVYAQVDLDPDAGQKISAVRFFQGLDPELREQFSEGQWREWAWTQLRDEVDGAEDIDFATDIEPWLGDRAGLALLPQGEGEEPVVTIALQVQDGDAALAFFDERTQANDDIAYWLESDYLVFTEQDAQQTVQAAVAEGTLAENETFSSDMDDLGEAGIMAFWADTAELDDMLGAGANPAMAMTGGMVNSEMPEVAGRTAATVRLTPDAIELHGVVRGAEGVAIPENSDVDSLVTQLPADTAVAISMDNGAAMIQSAWDYYAEQNPEEVADATQQAAAEGFSLPDDIKMILGDSMSLSAGPGIIDAFMDVSPTDSGMPAVPIGYRVATDTDRLQTMLNENGLGAGVLALREDDGVLTLGGDQAYVDALADGSGDTLGDHELFTAAVADADDAQMVLFVNVNPFEEYYLPEITDTNARSALEQLGAIGISGTNENASDGHFTLRLVADPE</sequence>
<dbReference type="RefSeq" id="WP_158060008.1">
    <property type="nucleotide sequence ID" value="NZ_CP044427.1"/>
</dbReference>
<dbReference type="InterPro" id="IPR021787">
    <property type="entry name" value="DUF3352"/>
</dbReference>
<proteinExistence type="predicted"/>
<gene>
    <name evidence="2" type="ORF">FY030_01705</name>
</gene>
<keyword evidence="1" id="KW-0472">Membrane</keyword>
<name>A0A5J6V372_9MICO</name>
<organism evidence="2 3">
    <name type="scientific">Ornithinimicrobium pratense</name>
    <dbReference type="NCBI Taxonomy" id="2593973"/>
    <lineage>
        <taxon>Bacteria</taxon>
        <taxon>Bacillati</taxon>
        <taxon>Actinomycetota</taxon>
        <taxon>Actinomycetes</taxon>
        <taxon>Micrococcales</taxon>
        <taxon>Ornithinimicrobiaceae</taxon>
        <taxon>Ornithinimicrobium</taxon>
    </lineage>
</organism>
<accession>A0A5J6V372</accession>
<keyword evidence="1" id="KW-1133">Transmembrane helix</keyword>
<dbReference type="Proteomes" id="UP000326546">
    <property type="component" value="Chromosome"/>
</dbReference>
<keyword evidence="1" id="KW-0812">Transmembrane</keyword>
<evidence type="ECO:0000313" key="2">
    <source>
        <dbReference type="EMBL" id="QFG67611.1"/>
    </source>
</evidence>
<evidence type="ECO:0000256" key="1">
    <source>
        <dbReference type="SAM" id="Phobius"/>
    </source>
</evidence>
<dbReference type="Pfam" id="PF11832">
    <property type="entry name" value="DUF3352"/>
    <property type="match status" value="1"/>
</dbReference>
<dbReference type="AlphaFoldDB" id="A0A5J6V372"/>
<keyword evidence="3" id="KW-1185">Reference proteome</keyword>
<feature type="transmembrane region" description="Helical" evidence="1">
    <location>
        <begin position="20"/>
        <end position="41"/>
    </location>
</feature>
<dbReference type="OrthoDB" id="5241887at2"/>
<protein>
    <submittedName>
        <fullName evidence="2">DUF3352 domain-containing protein</fullName>
    </submittedName>
</protein>
<dbReference type="EMBL" id="CP044427">
    <property type="protein sequence ID" value="QFG67611.1"/>
    <property type="molecule type" value="Genomic_DNA"/>
</dbReference>